<dbReference type="Gene3D" id="1.10.600.10">
    <property type="entry name" value="Farnesyl Diphosphate Synthase"/>
    <property type="match status" value="1"/>
</dbReference>
<dbReference type="PANTHER" id="PTHR12001">
    <property type="entry name" value="GERANYLGERANYL PYROPHOSPHATE SYNTHASE"/>
    <property type="match status" value="1"/>
</dbReference>
<proteinExistence type="inferred from homology"/>
<keyword evidence="4" id="KW-0479">Metal-binding</keyword>
<reference evidence="7 9" key="1">
    <citation type="submission" date="2020-05" db="EMBL/GenBank/DDBJ databases">
        <title>Whole genome shotgun sequence of Streptomyces fulvorobeus NBRC 15897.</title>
        <authorList>
            <person name="Komaki H."/>
            <person name="Tamura T."/>
        </authorList>
    </citation>
    <scope>NUCLEOTIDE SEQUENCE [LARGE SCALE GENOMIC DNA]</scope>
    <source>
        <strain evidence="7 9">NBRC 15897</strain>
    </source>
</reference>
<dbReference type="InterPro" id="IPR000092">
    <property type="entry name" value="Polyprenyl_synt"/>
</dbReference>
<organism evidence="7 9">
    <name type="scientific">Streptomyces fulvorobeus</name>
    <dbReference type="NCBI Taxonomy" id="284028"/>
    <lineage>
        <taxon>Bacteria</taxon>
        <taxon>Bacillati</taxon>
        <taxon>Actinomycetota</taxon>
        <taxon>Actinomycetes</taxon>
        <taxon>Kitasatosporales</taxon>
        <taxon>Streptomycetaceae</taxon>
        <taxon>Streptomyces</taxon>
    </lineage>
</organism>
<keyword evidence="3 6" id="KW-0808">Transferase</keyword>
<dbReference type="GO" id="GO:0004311">
    <property type="term" value="F:geranylgeranyl diphosphate synthase activity"/>
    <property type="evidence" value="ECO:0007669"/>
    <property type="project" value="UniProtKB-EC"/>
</dbReference>
<dbReference type="PROSITE" id="PS00723">
    <property type="entry name" value="POLYPRENYL_SYNTHASE_1"/>
    <property type="match status" value="1"/>
</dbReference>
<dbReference type="SFLD" id="SFLDS00005">
    <property type="entry name" value="Isoprenoid_Synthase_Type_I"/>
    <property type="match status" value="1"/>
</dbReference>
<protein>
    <submittedName>
        <fullName evidence="8">Geranylgeranyl diphosphate synthase type I</fullName>
        <ecNumber evidence="8">2.5.1.1</ecNumber>
        <ecNumber evidence="8">2.5.1.10</ecNumber>
        <ecNumber evidence="8">2.5.1.29</ecNumber>
    </submittedName>
    <submittedName>
        <fullName evidence="7">Geranylgeranyl pyrophosphate synthase</fullName>
    </submittedName>
</protein>
<dbReference type="GO" id="GO:0004337">
    <property type="term" value="F:(2E,6E)-farnesyl diphosphate synthase activity"/>
    <property type="evidence" value="ECO:0007669"/>
    <property type="project" value="UniProtKB-EC"/>
</dbReference>
<dbReference type="RefSeq" id="WP_173310473.1">
    <property type="nucleotide sequence ID" value="NZ_BAAAUE010000008.1"/>
</dbReference>
<evidence type="ECO:0000256" key="5">
    <source>
        <dbReference type="ARBA" id="ARBA00022842"/>
    </source>
</evidence>
<dbReference type="InterPro" id="IPR033749">
    <property type="entry name" value="Polyprenyl_synt_CS"/>
</dbReference>
<dbReference type="GO" id="GO:0004161">
    <property type="term" value="F:dimethylallyltranstransferase activity"/>
    <property type="evidence" value="ECO:0007669"/>
    <property type="project" value="UniProtKB-EC"/>
</dbReference>
<comment type="similarity">
    <text evidence="2 6">Belongs to the FPP/GGPP synthase family.</text>
</comment>
<dbReference type="EMBL" id="JACCCF010000001">
    <property type="protein sequence ID" value="NYE39257.1"/>
    <property type="molecule type" value="Genomic_DNA"/>
</dbReference>
<evidence type="ECO:0000313" key="8">
    <source>
        <dbReference type="EMBL" id="NYE39257.1"/>
    </source>
</evidence>
<dbReference type="GO" id="GO:0008299">
    <property type="term" value="P:isoprenoid biosynthetic process"/>
    <property type="evidence" value="ECO:0007669"/>
    <property type="project" value="InterPro"/>
</dbReference>
<evidence type="ECO:0000256" key="6">
    <source>
        <dbReference type="RuleBase" id="RU004466"/>
    </source>
</evidence>
<keyword evidence="9" id="KW-1185">Reference proteome</keyword>
<dbReference type="EC" id="2.5.1.1" evidence="8"/>
<reference evidence="8 10" key="2">
    <citation type="submission" date="2020-07" db="EMBL/GenBank/DDBJ databases">
        <title>Sequencing the genomes of 1000 actinobacteria strains.</title>
        <authorList>
            <person name="Klenk H.-P."/>
        </authorList>
    </citation>
    <scope>NUCLEOTIDE SEQUENCE [LARGE SCALE GENOMIC DNA]</scope>
    <source>
        <strain evidence="8 10">DSM 41455</strain>
    </source>
</reference>
<sequence>MLDTRTTRAGTAAVDGPGGAPYGAGDATAAVDGVLAEHLGARLVEAAEVDGLFAQEVAGRVAELVQRGGKRLRTAFLWCGWRAAGGTGSPRTLLRLAAALELLQACALVHDDVMDGSPVRRGAPAVHTDFARVHRARGMRGSPDAYGAAAAVLAGDLALAWADDLLTETVLSSPHGHRLHREWQAMRTEMVAGQYRDIHAQAAGSSGTEEALKVATLKSALYTVARPLALGASLAGADAGTVEALRSAGRCAGLAFQLRDDLLGAFGDPAVTGKPAGEDLRGRKLTYLLAVASELAAAGHDEEAVAALGPDAFQPGTPARSEDAVDRMRAALERTGATAVVEARITELAAMSLRQFGVTGADHQVRREFASLVERAVGAAPEHDKENLCAQ</sequence>
<evidence type="ECO:0000256" key="2">
    <source>
        <dbReference type="ARBA" id="ARBA00006706"/>
    </source>
</evidence>
<accession>A0A7J0C0B0</accession>
<gene>
    <name evidence="8" type="ORF">HEB29_000268</name>
    <name evidence="7" type="ORF">Sfulv_02780</name>
</gene>
<dbReference type="PANTHER" id="PTHR12001:SF85">
    <property type="entry name" value="SHORT CHAIN ISOPRENYL DIPHOSPHATE SYNTHASE"/>
    <property type="match status" value="1"/>
</dbReference>
<dbReference type="EC" id="2.5.1.29" evidence="8"/>
<evidence type="ECO:0000256" key="3">
    <source>
        <dbReference type="ARBA" id="ARBA00022679"/>
    </source>
</evidence>
<dbReference type="AlphaFoldDB" id="A0A7J0C0B0"/>
<dbReference type="GO" id="GO:0046872">
    <property type="term" value="F:metal ion binding"/>
    <property type="evidence" value="ECO:0007669"/>
    <property type="project" value="UniProtKB-KW"/>
</dbReference>
<keyword evidence="5" id="KW-0460">Magnesium</keyword>
<evidence type="ECO:0000256" key="1">
    <source>
        <dbReference type="ARBA" id="ARBA00001946"/>
    </source>
</evidence>
<dbReference type="Proteomes" id="UP000498980">
    <property type="component" value="Unassembled WGS sequence"/>
</dbReference>
<dbReference type="Proteomes" id="UP000530403">
    <property type="component" value="Unassembled WGS sequence"/>
</dbReference>
<dbReference type="InterPro" id="IPR008949">
    <property type="entry name" value="Isoprenoid_synthase_dom_sf"/>
</dbReference>
<dbReference type="Pfam" id="PF00348">
    <property type="entry name" value="polyprenyl_synt"/>
    <property type="match status" value="1"/>
</dbReference>
<comment type="caution">
    <text evidence="7">The sequence shown here is derived from an EMBL/GenBank/DDBJ whole genome shotgun (WGS) entry which is preliminary data.</text>
</comment>
<evidence type="ECO:0000313" key="7">
    <source>
        <dbReference type="EMBL" id="GFM95467.1"/>
    </source>
</evidence>
<evidence type="ECO:0000256" key="4">
    <source>
        <dbReference type="ARBA" id="ARBA00022723"/>
    </source>
</evidence>
<evidence type="ECO:0000313" key="10">
    <source>
        <dbReference type="Proteomes" id="UP000530403"/>
    </source>
</evidence>
<evidence type="ECO:0000313" key="9">
    <source>
        <dbReference type="Proteomes" id="UP000498980"/>
    </source>
</evidence>
<dbReference type="EC" id="2.5.1.10" evidence="8"/>
<name>A0A7J0C0B0_9ACTN</name>
<dbReference type="EMBL" id="BLWC01000001">
    <property type="protein sequence ID" value="GFM95467.1"/>
    <property type="molecule type" value="Genomic_DNA"/>
</dbReference>
<comment type="cofactor">
    <cofactor evidence="1">
        <name>Mg(2+)</name>
        <dbReference type="ChEBI" id="CHEBI:18420"/>
    </cofactor>
</comment>
<dbReference type="SUPFAM" id="SSF48576">
    <property type="entry name" value="Terpenoid synthases"/>
    <property type="match status" value="1"/>
</dbReference>